<organism evidence="5 6">
    <name type="scientific">Mastacembelus armatus</name>
    <name type="common">zig-zag eel</name>
    <dbReference type="NCBI Taxonomy" id="205130"/>
    <lineage>
        <taxon>Eukaryota</taxon>
        <taxon>Metazoa</taxon>
        <taxon>Chordata</taxon>
        <taxon>Craniata</taxon>
        <taxon>Vertebrata</taxon>
        <taxon>Euteleostomi</taxon>
        <taxon>Actinopterygii</taxon>
        <taxon>Neopterygii</taxon>
        <taxon>Teleostei</taxon>
        <taxon>Neoteleostei</taxon>
        <taxon>Acanthomorphata</taxon>
        <taxon>Anabantaria</taxon>
        <taxon>Synbranchiformes</taxon>
        <taxon>Mastacembelidae</taxon>
        <taxon>Mastacembelus</taxon>
    </lineage>
</organism>
<feature type="region of interest" description="Disordered" evidence="2">
    <location>
        <begin position="234"/>
        <end position="280"/>
    </location>
</feature>
<evidence type="ECO:0000313" key="5">
    <source>
        <dbReference type="Ensembl" id="ENSMAMP00000006722.2"/>
    </source>
</evidence>
<evidence type="ECO:0000256" key="1">
    <source>
        <dbReference type="ARBA" id="ARBA00023489"/>
    </source>
</evidence>
<dbReference type="GeneTree" id="ENSGT00940000163575"/>
<feature type="compositionally biased region" description="Acidic residues" evidence="2">
    <location>
        <begin position="169"/>
        <end position="178"/>
    </location>
</feature>
<keyword evidence="3" id="KW-0812">Transmembrane</keyword>
<keyword evidence="3" id="KW-0472">Membrane</keyword>
<reference evidence="5" key="2">
    <citation type="submission" date="2025-09" db="UniProtKB">
        <authorList>
            <consortium name="Ensembl"/>
        </authorList>
    </citation>
    <scope>IDENTIFICATION</scope>
</reference>
<dbReference type="InParanoid" id="A0A3Q3KZI1"/>
<dbReference type="InterPro" id="IPR046331">
    <property type="entry name" value="GPAM1-like"/>
</dbReference>
<feature type="region of interest" description="Disordered" evidence="2">
    <location>
        <begin position="294"/>
        <end position="369"/>
    </location>
</feature>
<evidence type="ECO:0000256" key="3">
    <source>
        <dbReference type="SAM" id="Phobius"/>
    </source>
</evidence>
<reference evidence="5" key="1">
    <citation type="submission" date="2025-08" db="UniProtKB">
        <authorList>
            <consortium name="Ensembl"/>
        </authorList>
    </citation>
    <scope>IDENTIFICATION</scope>
</reference>
<dbReference type="STRING" id="205130.ENSMAMP00000006722"/>
<evidence type="ECO:0000259" key="4">
    <source>
        <dbReference type="Pfam" id="PF12572"/>
    </source>
</evidence>
<feature type="compositionally biased region" description="Basic and acidic residues" evidence="2">
    <location>
        <begin position="294"/>
        <end position="303"/>
    </location>
</feature>
<feature type="compositionally biased region" description="Acidic residues" evidence="2">
    <location>
        <begin position="140"/>
        <end position="152"/>
    </location>
</feature>
<name>A0A3Q3KZI1_9TELE</name>
<proteinExistence type="predicted"/>
<feature type="transmembrane region" description="Helical" evidence="3">
    <location>
        <begin position="20"/>
        <end position="43"/>
    </location>
</feature>
<feature type="compositionally biased region" description="Basic and acidic residues" evidence="2">
    <location>
        <begin position="316"/>
        <end position="346"/>
    </location>
</feature>
<dbReference type="FunCoup" id="A0A3Q3KZI1">
    <property type="interactions" value="413"/>
</dbReference>
<dbReference type="PANTHER" id="PTHR46370">
    <property type="entry name" value="GPALPP MOTIFS-CONTAINING PROTEIN 1"/>
    <property type="match status" value="1"/>
</dbReference>
<keyword evidence="3" id="KW-1133">Transmembrane helix</keyword>
<feature type="domain" description="DUF3752" evidence="4">
    <location>
        <begin position="232"/>
        <end position="361"/>
    </location>
</feature>
<dbReference type="PANTHER" id="PTHR46370:SF1">
    <property type="entry name" value="GPALPP MOTIFS-CONTAINING PROTEIN 1"/>
    <property type="match status" value="1"/>
</dbReference>
<dbReference type="Ensembl" id="ENSMAMT00000006907.2">
    <property type="protein sequence ID" value="ENSMAMP00000006722.2"/>
    <property type="gene ID" value="ENSMAMG00000004541.2"/>
</dbReference>
<feature type="compositionally biased region" description="Pro residues" evidence="2">
    <location>
        <begin position="121"/>
        <end position="131"/>
    </location>
</feature>
<dbReference type="Proteomes" id="UP000261640">
    <property type="component" value="Unplaced"/>
</dbReference>
<evidence type="ECO:0000256" key="2">
    <source>
        <dbReference type="SAM" id="MobiDB-lite"/>
    </source>
</evidence>
<accession>A0A3Q3KZI1</accession>
<keyword evidence="6" id="KW-1185">Reference proteome</keyword>
<dbReference type="Pfam" id="PF12572">
    <property type="entry name" value="DUF3752"/>
    <property type="match status" value="1"/>
</dbReference>
<dbReference type="InterPro" id="IPR022226">
    <property type="entry name" value="DUF3752"/>
</dbReference>
<dbReference type="AlphaFoldDB" id="A0A3Q3KZI1"/>
<sequence length="369" mass="41553">MKKVVSIKTCLVRDNSDLSYFRYSAVYITNICVRLLFPCYLIVFDFNSVVAGPALPPGYKRGEPSSSSDESEQEVAIKRAKTRHTAGDAAGHTAKTSIQGDEGFFGPALPPGFKKQQSSPERPPVLGPALPPGFCRAAYNEEDDDDDGEDGEGLPGPALPPGYHAEPSSSEEEEDEDVIGPMPAKGPIQDSVAFDFERRAQRMKEKLTRDVSVLTRETWMTELPPELQHIGLGARTFKKRSGPENKDRSIWTDTPVDRERKARERLEGKKKGEEEKDNVAQVSCKDLEMAEKVSKYNESKRAESLMSLHTKKMKEKAKEKADTPVERRPFDRDSDLQVNRFDEAQKQRLLKKSQELNTRFSHSKDRMFL</sequence>
<feature type="compositionally biased region" description="Basic and acidic residues" evidence="2">
    <location>
        <begin position="241"/>
        <end position="278"/>
    </location>
</feature>
<protein>
    <recommendedName>
        <fullName evidence="1">GPALPP motifs-containing protein 1</fullName>
    </recommendedName>
</protein>
<feature type="region of interest" description="Disordered" evidence="2">
    <location>
        <begin position="58"/>
        <end position="190"/>
    </location>
</feature>
<evidence type="ECO:0000313" key="6">
    <source>
        <dbReference type="Proteomes" id="UP000261640"/>
    </source>
</evidence>